<dbReference type="AlphaFoldDB" id="A0A6M4AT36"/>
<evidence type="ECO:0000256" key="3">
    <source>
        <dbReference type="ARBA" id="ARBA00022723"/>
    </source>
</evidence>
<dbReference type="Proteomes" id="UP000503018">
    <property type="component" value="Chromosome"/>
</dbReference>
<dbReference type="PANTHER" id="PTHR21666">
    <property type="entry name" value="PEPTIDASE-RELATED"/>
    <property type="match status" value="1"/>
</dbReference>
<dbReference type="InterPro" id="IPR011055">
    <property type="entry name" value="Dup_hybrid_motif"/>
</dbReference>
<dbReference type="Gene3D" id="3.10.450.350">
    <property type="match status" value="1"/>
</dbReference>
<dbReference type="GO" id="GO:0006508">
    <property type="term" value="P:proteolysis"/>
    <property type="evidence" value="ECO:0007669"/>
    <property type="project" value="UniProtKB-KW"/>
</dbReference>
<gene>
    <name evidence="8" type="ORF">GV829_06840</name>
</gene>
<proteinExistence type="predicted"/>
<protein>
    <submittedName>
        <fullName evidence="8">M23 family metallopeptidase</fullName>
    </submittedName>
</protein>
<keyword evidence="3" id="KW-0479">Metal-binding</keyword>
<comment type="cofactor">
    <cofactor evidence="1">
        <name>Zn(2+)</name>
        <dbReference type="ChEBI" id="CHEBI:29105"/>
    </cofactor>
</comment>
<dbReference type="Gene3D" id="2.70.70.10">
    <property type="entry name" value="Glucose Permease (Domain IIA)"/>
    <property type="match status" value="1"/>
</dbReference>
<keyword evidence="2" id="KW-0645">Protease</keyword>
<dbReference type="GO" id="GO:0004222">
    <property type="term" value="F:metalloendopeptidase activity"/>
    <property type="evidence" value="ECO:0007669"/>
    <property type="project" value="TreeGrafter"/>
</dbReference>
<organism evidence="8 9">
    <name type="scientific">Sphingomonas lacunae</name>
    <dbReference type="NCBI Taxonomy" id="2698828"/>
    <lineage>
        <taxon>Bacteria</taxon>
        <taxon>Pseudomonadati</taxon>
        <taxon>Pseudomonadota</taxon>
        <taxon>Alphaproteobacteria</taxon>
        <taxon>Sphingomonadales</taxon>
        <taxon>Sphingomonadaceae</taxon>
        <taxon>Sphingomonas</taxon>
    </lineage>
</organism>
<feature type="domain" description="M23ase beta-sheet core" evidence="7">
    <location>
        <begin position="348"/>
        <end position="443"/>
    </location>
</feature>
<dbReference type="PANTHER" id="PTHR21666:SF288">
    <property type="entry name" value="CELL DIVISION PROTEIN YTFB"/>
    <property type="match status" value="1"/>
</dbReference>
<dbReference type="InterPro" id="IPR050570">
    <property type="entry name" value="Cell_wall_metabolism_enzyme"/>
</dbReference>
<evidence type="ECO:0000256" key="5">
    <source>
        <dbReference type="ARBA" id="ARBA00022833"/>
    </source>
</evidence>
<evidence type="ECO:0000256" key="2">
    <source>
        <dbReference type="ARBA" id="ARBA00022670"/>
    </source>
</evidence>
<keyword evidence="6" id="KW-0482">Metalloprotease</keyword>
<dbReference type="InterPro" id="IPR016047">
    <property type="entry name" value="M23ase_b-sheet_dom"/>
</dbReference>
<dbReference type="KEGG" id="slan:GV829_06840"/>
<dbReference type="CDD" id="cd12797">
    <property type="entry name" value="M23_peptidase"/>
    <property type="match status" value="1"/>
</dbReference>
<keyword evidence="4" id="KW-0378">Hydrolase</keyword>
<evidence type="ECO:0000256" key="6">
    <source>
        <dbReference type="ARBA" id="ARBA00023049"/>
    </source>
</evidence>
<evidence type="ECO:0000313" key="9">
    <source>
        <dbReference type="Proteomes" id="UP000503018"/>
    </source>
</evidence>
<sequence length="512" mass="54590">MAQVLGAGRFGNKPVADEPTSWREWLADFDWAPDLGQDIGSRRWWRGLATLAMLCGTAAAAWPGLRPVEAHAAPMQSDDWELARAQTITPLAWGADTGRRMAATDVVQPLASAPERPRIELTATLGQGDSFTRLLERSGVGSGEAGRIAAMVADAVPLTAIPDGTRIDLVLGRRAVRTDPRPVESLAFRAALDLRLELSREGSGLHMDRIAIRVDDTPLRIRGRVGESLYRSARAAGAPPSAIQDYLRTIAGQISVSRDINASDEFDIIVAHRRAETGETEVGKLLYAGLISNGRPRLRMLPWKVDGREQWYEASGVGQQRAGLVQPVSGRVTSGFGGRRHPILGYTRMHAGIDFGAPYGAPVYAVTDGTVSFAGYNGGYGRFIRLAHAGGLGSAYAHMSRLAVSSGERVRRGQIIGYVGSSGLSTGPHLHYELTRNGRQINPATVQFTTRAVLTGSDLAAFRARLAELTSVAPNAHLRSAARPAVAAPTSRAAAAPLPNTPGVARAVTAGR</sequence>
<name>A0A6M4AT36_9SPHN</name>
<evidence type="ECO:0000259" key="7">
    <source>
        <dbReference type="Pfam" id="PF01551"/>
    </source>
</evidence>
<dbReference type="FunFam" id="2.70.70.10:FF:000006">
    <property type="entry name" value="M23 family peptidase"/>
    <property type="match status" value="1"/>
</dbReference>
<dbReference type="RefSeq" id="WP_169945193.1">
    <property type="nucleotide sequence ID" value="NZ_CP053015.1"/>
</dbReference>
<evidence type="ECO:0000256" key="4">
    <source>
        <dbReference type="ARBA" id="ARBA00022801"/>
    </source>
</evidence>
<keyword evidence="9" id="KW-1185">Reference proteome</keyword>
<dbReference type="SUPFAM" id="SSF51261">
    <property type="entry name" value="Duplicated hybrid motif"/>
    <property type="match status" value="1"/>
</dbReference>
<dbReference type="EMBL" id="CP053015">
    <property type="protein sequence ID" value="QJQ32205.1"/>
    <property type="molecule type" value="Genomic_DNA"/>
</dbReference>
<evidence type="ECO:0000256" key="1">
    <source>
        <dbReference type="ARBA" id="ARBA00001947"/>
    </source>
</evidence>
<evidence type="ECO:0000313" key="8">
    <source>
        <dbReference type="EMBL" id="QJQ32205.1"/>
    </source>
</evidence>
<reference evidence="8 9" key="1">
    <citation type="submission" date="2020-01" db="EMBL/GenBank/DDBJ databases">
        <title>Sphingomonas sp. strain CSW-10.</title>
        <authorList>
            <person name="Chen W.-M."/>
        </authorList>
    </citation>
    <scope>NUCLEOTIDE SEQUENCE [LARGE SCALE GENOMIC DNA]</scope>
    <source>
        <strain evidence="8 9">CSW-10</strain>
    </source>
</reference>
<accession>A0A6M4AT36</accession>
<keyword evidence="5" id="KW-0862">Zinc</keyword>
<dbReference type="Pfam" id="PF01551">
    <property type="entry name" value="Peptidase_M23"/>
    <property type="match status" value="1"/>
</dbReference>
<dbReference type="GO" id="GO:0046872">
    <property type="term" value="F:metal ion binding"/>
    <property type="evidence" value="ECO:0007669"/>
    <property type="project" value="UniProtKB-KW"/>
</dbReference>